<proteinExistence type="predicted"/>
<dbReference type="AlphaFoldDB" id="A0A9P7FYI7"/>
<accession>A0A9P7FYI7</accession>
<name>A0A9P7FYI7_9AGAR</name>
<sequence length="131" mass="15090">MALLYEHLPQKFHFHLEKLSAFQDGFLHQQQQAQLTAFAELCKYGAIIFKGLNIPAACWKCQHTCTAKEACIKLLCWNTTPGLVTGNHKYDLYPPIVYLDYQRSGAAMYRHPALIKVCTQYMYVIFICNII</sequence>
<dbReference type="Proteomes" id="UP000775547">
    <property type="component" value="Unassembled WGS sequence"/>
</dbReference>
<comment type="caution">
    <text evidence="1">The sequence shown here is derived from an EMBL/GenBank/DDBJ whole genome shotgun (WGS) entry which is preliminary data.</text>
</comment>
<gene>
    <name evidence="1" type="ORF">DXG03_008783</name>
</gene>
<keyword evidence="2" id="KW-1185">Reference proteome</keyword>
<evidence type="ECO:0000313" key="2">
    <source>
        <dbReference type="Proteomes" id="UP000775547"/>
    </source>
</evidence>
<evidence type="ECO:0000313" key="1">
    <source>
        <dbReference type="EMBL" id="KAG5640403.1"/>
    </source>
</evidence>
<organism evidence="1 2">
    <name type="scientific">Asterophora parasitica</name>
    <dbReference type="NCBI Taxonomy" id="117018"/>
    <lineage>
        <taxon>Eukaryota</taxon>
        <taxon>Fungi</taxon>
        <taxon>Dikarya</taxon>
        <taxon>Basidiomycota</taxon>
        <taxon>Agaricomycotina</taxon>
        <taxon>Agaricomycetes</taxon>
        <taxon>Agaricomycetidae</taxon>
        <taxon>Agaricales</taxon>
        <taxon>Tricholomatineae</taxon>
        <taxon>Lyophyllaceae</taxon>
        <taxon>Asterophora</taxon>
    </lineage>
</organism>
<reference evidence="1" key="1">
    <citation type="submission" date="2020-07" db="EMBL/GenBank/DDBJ databases">
        <authorList>
            <person name="Nieuwenhuis M."/>
            <person name="Van De Peppel L.J.J."/>
        </authorList>
    </citation>
    <scope>NUCLEOTIDE SEQUENCE</scope>
    <source>
        <strain evidence="1">AP01</strain>
        <tissue evidence="1">Mycelium</tissue>
    </source>
</reference>
<reference evidence="1" key="2">
    <citation type="submission" date="2021-10" db="EMBL/GenBank/DDBJ databases">
        <title>Phylogenomics reveals ancestral predisposition of the termite-cultivated fungus Termitomyces towards a domesticated lifestyle.</title>
        <authorList>
            <person name="Auxier B."/>
            <person name="Grum-Grzhimaylo A."/>
            <person name="Cardenas M.E."/>
            <person name="Lodge J.D."/>
            <person name="Laessoe T."/>
            <person name="Pedersen O."/>
            <person name="Smith M.E."/>
            <person name="Kuyper T.W."/>
            <person name="Franco-Molano E.A."/>
            <person name="Baroni T.J."/>
            <person name="Aanen D.K."/>
        </authorList>
    </citation>
    <scope>NUCLEOTIDE SEQUENCE</scope>
    <source>
        <strain evidence="1">AP01</strain>
        <tissue evidence="1">Mycelium</tissue>
    </source>
</reference>
<dbReference type="EMBL" id="JABCKV010000767">
    <property type="protein sequence ID" value="KAG5640403.1"/>
    <property type="molecule type" value="Genomic_DNA"/>
</dbReference>
<protein>
    <submittedName>
        <fullName evidence="1">Uncharacterized protein</fullName>
    </submittedName>
</protein>